<dbReference type="InterPro" id="IPR036663">
    <property type="entry name" value="Fumarylacetoacetase_C_sf"/>
</dbReference>
<feature type="domain" description="GEX2 N-terminal Ig-like" evidence="7">
    <location>
        <begin position="7"/>
        <end position="79"/>
    </location>
</feature>
<dbReference type="Gene3D" id="3.90.850.10">
    <property type="entry name" value="Fumarylacetoacetase-like, C-terminal domain"/>
    <property type="match status" value="1"/>
</dbReference>
<dbReference type="InterPro" id="IPR017868">
    <property type="entry name" value="Filamin/ABP280_repeat-like"/>
</dbReference>
<feature type="domain" description="Fumarylacetoacetase-like C-terminal" evidence="6">
    <location>
        <begin position="1073"/>
        <end position="1229"/>
    </location>
</feature>
<evidence type="ECO:0000256" key="5">
    <source>
        <dbReference type="SAM" id="Phobius"/>
    </source>
</evidence>
<dbReference type="Proteomes" id="UP001152561">
    <property type="component" value="Unassembled WGS sequence"/>
</dbReference>
<dbReference type="GO" id="GO:0051015">
    <property type="term" value="F:actin filament binding"/>
    <property type="evidence" value="ECO:0007669"/>
    <property type="project" value="InterPro"/>
</dbReference>
<reference evidence="9" key="1">
    <citation type="journal article" date="2023" name="Proc. Natl. Acad. Sci. U.S.A.">
        <title>Genomic and structural basis for evolution of tropane alkaloid biosynthesis.</title>
        <authorList>
            <person name="Wanga Y.-J."/>
            <person name="Taina T."/>
            <person name="Yua J.-Y."/>
            <person name="Lia J."/>
            <person name="Xua B."/>
            <person name="Chenc J."/>
            <person name="D'Auriad J.C."/>
            <person name="Huanga J.-P."/>
            <person name="Huanga S.-X."/>
        </authorList>
    </citation>
    <scope>NUCLEOTIDE SEQUENCE [LARGE SCALE GENOMIC DNA]</scope>
    <source>
        <strain evidence="9">cv. KIB-2019</strain>
    </source>
</reference>
<evidence type="ECO:0000259" key="7">
    <source>
        <dbReference type="Pfam" id="PF23616"/>
    </source>
</evidence>
<dbReference type="GO" id="GO:0003824">
    <property type="term" value="F:catalytic activity"/>
    <property type="evidence" value="ECO:0007669"/>
    <property type="project" value="InterPro"/>
</dbReference>
<comment type="similarity">
    <text evidence="1">Belongs to the FAH family.</text>
</comment>
<evidence type="ECO:0000256" key="1">
    <source>
        <dbReference type="ARBA" id="ARBA00010211"/>
    </source>
</evidence>
<evidence type="ECO:0000313" key="9">
    <source>
        <dbReference type="Proteomes" id="UP001152561"/>
    </source>
</evidence>
<keyword evidence="5" id="KW-0472">Membrane</keyword>
<feature type="repeat" description="Filamin" evidence="3">
    <location>
        <begin position="508"/>
        <end position="546"/>
    </location>
</feature>
<dbReference type="Pfam" id="PF01557">
    <property type="entry name" value="FAA_hydrolase"/>
    <property type="match status" value="1"/>
</dbReference>
<dbReference type="InterPro" id="IPR013783">
    <property type="entry name" value="Ig-like_fold"/>
</dbReference>
<gene>
    <name evidence="8" type="ORF">K7X08_030457</name>
</gene>
<dbReference type="PANTHER" id="PTHR38537:SF8">
    <property type="entry name" value="FILAMIN-A"/>
    <property type="match status" value="1"/>
</dbReference>
<evidence type="ECO:0000256" key="3">
    <source>
        <dbReference type="PROSITE-ProRule" id="PRU00087"/>
    </source>
</evidence>
<sequence length="1252" mass="138634">MVKVIGNLDPAKFKHPFNPNISVNDKMGNSSYISGVSSNFGGNFEDWRISFVPIMTGLFNVLITDDHFNVFDSSLHFQVTPGNIYPSASVVSWKNGVSEFVAGTKASLMILPKDAFGNNISSASEGLNSYNFTLSICTFNGSIATMLNFTNKGWDISGYLVAEFIVTTAGSLLLNIKGDNQTLRGCPLMFIVNPGSLDVSKCLLQWEVETKYFQIFSPMEGFIHQHDQYGDLVPGLYEFDVEVIENGTNLIIPVTDMQFRQVGLGIQLFSFSLTEPGDFKLMIYHKEQNNSISNMPFHFTVYIGYCDGMNSIVNGSGLNDSVAGESARFSVFLKDAYLYPSLVELDSMQVQVVNEFYSYHAQASIRPMKMVNGTLCGTNLNCGALNDVELAFNPLTNTNLDPRSMRFSAFDVNYIPERSGIYEIRVFCGNIPLNGGHPFGKAVTAGKVNISLSGPVKFSPKVPKLTKNEITVQLMDSYSNPVILQQSKVKLEIGSVNRSGFSISTFIDNKDGTYTGSYLAKDVGTYELCASFDGMRFMPCPFGVNVYTIEYFPRVQNDSVWVWEDDSIAFDALENDYFAGHNITILEYSEPGHGSTLQYGHLLRYTPFKGFYGRDFFSYTICDVNGNIASGGVDISVLSIPPQFVSVPSQLLATEDFISPRFGGFSGLEIIYSDSTENISITFSAQSGIIFLSPMLMQFWLPTWSISSMSKEVGKTTELTLTGCLEEINFAIQSLQYFGNENFYGTDTIQVSTMNKNGKNGLDIPILVEPINDPPLINLPPFVIMDQGSEEVSIFTRDKNKSAVFVGDPDLLHYPGNASRFLVMFSMEVSSGFLSTKLPANLISTTELKLKTSYQWQPLQTFVTISEHFMVKAKGIRFRATLEDCNSVLEQLLYHGDEHRAILIVTVNDMGNYGCYPDCTEMMSMPHFVEASVSLMRERPLSSLFAHAFGSVIIIEFILVLSLGVILLFFICKCAFVLINEKRRQASQDFELSNVQNSQEGTLTKDLSDKMTRVRGCCSNPFMSNLQLSKFNPRSCLQLGIGGSPKLTNTCSKSSSDQLEMTSPSGEHGDGSKIIAVGRNYAAHAKELGNAVPKEPVLFMKPTSSYLENGGAIEVPHPLESLDHEVELAVVISKRARDVPEATAMDYVGGYALALDMTARETQATAKSAGLPWTVAKGQDTFTPISAVLPRSAVPDPHDIELWLKVDGELRQKGSTRDMIFKIPYLISHKFYHDSSPGRCYFNWDSKRSWSC</sequence>
<accession>A0A9Q1L7E0</accession>
<dbReference type="InterPro" id="IPR056434">
    <property type="entry name" value="Ig_GEX2_N"/>
</dbReference>
<feature type="transmembrane region" description="Helical" evidence="5">
    <location>
        <begin position="944"/>
        <end position="971"/>
    </location>
</feature>
<dbReference type="SUPFAM" id="SSF56529">
    <property type="entry name" value="FAH"/>
    <property type="match status" value="1"/>
</dbReference>
<keyword evidence="9" id="KW-1185">Reference proteome</keyword>
<keyword evidence="5" id="KW-0812">Transmembrane</keyword>
<dbReference type="PANTHER" id="PTHR38537">
    <property type="entry name" value="JITTERBUG, ISOFORM N"/>
    <property type="match status" value="1"/>
</dbReference>
<dbReference type="OrthoDB" id="5334309at2759"/>
<dbReference type="InterPro" id="IPR014756">
    <property type="entry name" value="Ig_E-set"/>
</dbReference>
<dbReference type="Pfam" id="PF23616">
    <property type="entry name" value="Ig_GEX2_N"/>
    <property type="match status" value="2"/>
</dbReference>
<name>A0A9Q1L7E0_9SOLA</name>
<dbReference type="EMBL" id="JAJAGQ010000022">
    <property type="protein sequence ID" value="KAJ8528813.1"/>
    <property type="molecule type" value="Genomic_DNA"/>
</dbReference>
<organism evidence="8 9">
    <name type="scientific">Anisodus acutangulus</name>
    <dbReference type="NCBI Taxonomy" id="402998"/>
    <lineage>
        <taxon>Eukaryota</taxon>
        <taxon>Viridiplantae</taxon>
        <taxon>Streptophyta</taxon>
        <taxon>Embryophyta</taxon>
        <taxon>Tracheophyta</taxon>
        <taxon>Spermatophyta</taxon>
        <taxon>Magnoliopsida</taxon>
        <taxon>eudicotyledons</taxon>
        <taxon>Gunneridae</taxon>
        <taxon>Pentapetalae</taxon>
        <taxon>asterids</taxon>
        <taxon>lamiids</taxon>
        <taxon>Solanales</taxon>
        <taxon>Solanaceae</taxon>
        <taxon>Solanoideae</taxon>
        <taxon>Hyoscyameae</taxon>
        <taxon>Anisodus</taxon>
    </lineage>
</organism>
<dbReference type="Pfam" id="PF17963">
    <property type="entry name" value="Big_9"/>
    <property type="match status" value="1"/>
</dbReference>
<dbReference type="InterPro" id="IPR011234">
    <property type="entry name" value="Fumarylacetoacetase-like_C"/>
</dbReference>
<feature type="domain" description="GEX2 N-terminal Ig-like" evidence="7">
    <location>
        <begin position="87"/>
        <end position="192"/>
    </location>
</feature>
<dbReference type="Gene3D" id="2.60.40.2810">
    <property type="match status" value="1"/>
</dbReference>
<feature type="region of interest" description="Disordered" evidence="4">
    <location>
        <begin position="1048"/>
        <end position="1072"/>
    </location>
</feature>
<proteinExistence type="inferred from homology"/>
<dbReference type="SUPFAM" id="SSF81296">
    <property type="entry name" value="E set domains"/>
    <property type="match status" value="3"/>
</dbReference>
<dbReference type="GO" id="GO:0030036">
    <property type="term" value="P:actin cytoskeleton organization"/>
    <property type="evidence" value="ECO:0007669"/>
    <property type="project" value="InterPro"/>
</dbReference>
<dbReference type="Gene3D" id="2.60.40.10">
    <property type="entry name" value="Immunoglobulins"/>
    <property type="match status" value="3"/>
</dbReference>
<comment type="caution">
    <text evidence="8">The sequence shown here is derived from an EMBL/GenBank/DDBJ whole genome shotgun (WGS) entry which is preliminary data.</text>
</comment>
<dbReference type="PROSITE" id="PS50194">
    <property type="entry name" value="FILAMIN_REPEAT"/>
    <property type="match status" value="1"/>
</dbReference>
<evidence type="ECO:0000256" key="4">
    <source>
        <dbReference type="SAM" id="MobiDB-lite"/>
    </source>
</evidence>
<evidence type="ECO:0000313" key="8">
    <source>
        <dbReference type="EMBL" id="KAJ8528813.1"/>
    </source>
</evidence>
<feature type="compositionally biased region" description="Polar residues" evidence="4">
    <location>
        <begin position="1048"/>
        <end position="1065"/>
    </location>
</feature>
<keyword evidence="5" id="KW-1133">Transmembrane helix</keyword>
<dbReference type="AlphaFoldDB" id="A0A9Q1L7E0"/>
<keyword evidence="2" id="KW-0677">Repeat</keyword>
<dbReference type="GO" id="GO:0048235">
    <property type="term" value="P:pollen sperm cell differentiation"/>
    <property type="evidence" value="ECO:0007669"/>
    <property type="project" value="TreeGrafter"/>
</dbReference>
<evidence type="ECO:0000256" key="2">
    <source>
        <dbReference type="ARBA" id="ARBA00022737"/>
    </source>
</evidence>
<dbReference type="InterPro" id="IPR044801">
    <property type="entry name" value="Filamin"/>
</dbReference>
<protein>
    <submittedName>
        <fullName evidence="8">Uncharacterized protein</fullName>
    </submittedName>
</protein>
<evidence type="ECO:0000259" key="6">
    <source>
        <dbReference type="Pfam" id="PF01557"/>
    </source>
</evidence>